<reference evidence="7" key="1">
    <citation type="submission" date="2021-01" db="EMBL/GenBank/DDBJ databases">
        <authorList>
            <consortium name="Genoscope - CEA"/>
            <person name="William W."/>
        </authorList>
    </citation>
    <scope>NUCLEOTIDE SEQUENCE</scope>
</reference>
<evidence type="ECO:0000256" key="2">
    <source>
        <dbReference type="ARBA" id="ARBA00022692"/>
    </source>
</evidence>
<comment type="caution">
    <text evidence="7">The sequence shown here is derived from an EMBL/GenBank/DDBJ whole genome shotgun (WGS) entry which is preliminary data.</text>
</comment>
<feature type="transmembrane region" description="Helical" evidence="5">
    <location>
        <begin position="136"/>
        <end position="154"/>
    </location>
</feature>
<dbReference type="GO" id="GO:0016020">
    <property type="term" value="C:membrane"/>
    <property type="evidence" value="ECO:0007669"/>
    <property type="project" value="UniProtKB-SubCell"/>
</dbReference>
<evidence type="ECO:0000313" key="7">
    <source>
        <dbReference type="EMBL" id="CAD8111680.1"/>
    </source>
</evidence>
<evidence type="ECO:0000259" key="6">
    <source>
        <dbReference type="Pfam" id="PF00916"/>
    </source>
</evidence>
<protein>
    <recommendedName>
        <fullName evidence="6">SLC26A/SulP transporter domain-containing protein</fullName>
    </recommendedName>
</protein>
<dbReference type="PANTHER" id="PTHR11814">
    <property type="entry name" value="SULFATE TRANSPORTER"/>
    <property type="match status" value="1"/>
</dbReference>
<gene>
    <name evidence="7" type="ORF">PPRIM_AZ9-3.1.T1480105</name>
</gene>
<feature type="transmembrane region" description="Helical" evidence="5">
    <location>
        <begin position="222"/>
        <end position="239"/>
    </location>
</feature>
<feature type="transmembrane region" description="Helical" evidence="5">
    <location>
        <begin position="174"/>
        <end position="192"/>
    </location>
</feature>
<dbReference type="Proteomes" id="UP000688137">
    <property type="component" value="Unassembled WGS sequence"/>
</dbReference>
<evidence type="ECO:0000256" key="5">
    <source>
        <dbReference type="SAM" id="Phobius"/>
    </source>
</evidence>
<evidence type="ECO:0000256" key="4">
    <source>
        <dbReference type="ARBA" id="ARBA00023136"/>
    </source>
</evidence>
<comment type="subcellular location">
    <subcellularLocation>
        <location evidence="1">Membrane</location>
        <topology evidence="1">Multi-pass membrane protein</topology>
    </subcellularLocation>
</comment>
<dbReference type="InterPro" id="IPR011547">
    <property type="entry name" value="SLC26A/SulP_dom"/>
</dbReference>
<sequence length="616" mass="70741">MNADHKIPLMEQEMPVLDGNEQKLSNQHDSLVKGSINQTKLSIKNAFSRISHLSVHNVNTALFFIRENWKSGMTQAMMNMPFILNAGNNTGGNPSAAYTSALIGGLINGFFSGSNHSIYAPTWVAAGFNYYIVQQYGYEAVPWVTIMVGLQIYILSHMKWHHLIDFMPNYVIEGYYLGLLFLIGNGYIDYAFGLSDMHSNRGFQVYHDRFEMYQEFFRRGDLYYFGASIFIFLILYFGWKINKDLPLIVLVCLTGLMVGILYPTEKCLKNVYGDVSLRISFIESGGPHFQPDMWTIIFLFVYAIKMTFYITVQNLLCAKGAEYFTGVKCDHDKEILCVSLTNICAGIFNSIPCCASIRLIILNIRVRNMNRWSSILNGLSVILFYGLFSRYFLQIPLYFVSGILLYSAYMCPTWPYLEMLWRTKRRLILVKQITISIICIYYGPIESTMIGSMYAMLQFAEKMSAAASEIIVSSDEVQKNSLIKRSCVKQQDGADLQLRNDTLGIEDDFPNTNTFKGSFAIYRFNGAINYINVKNHIAQIKQLPERDYIVLSFRYVSVFDDEAIDKLSLMIQALISSQREVLLTGLNQGMIDEMRYNEYMNNFYKKHRHHFKLLGQ</sequence>
<dbReference type="InterPro" id="IPR001902">
    <property type="entry name" value="SLC26A/SulP_fam"/>
</dbReference>
<feature type="transmembrane region" description="Helical" evidence="5">
    <location>
        <begin position="245"/>
        <end position="262"/>
    </location>
</feature>
<name>A0A8S1QBE6_PARPR</name>
<keyword evidence="3 5" id="KW-1133">Transmembrane helix</keyword>
<feature type="transmembrane region" description="Helical" evidence="5">
    <location>
        <begin position="374"/>
        <end position="392"/>
    </location>
</feature>
<dbReference type="Pfam" id="PF00916">
    <property type="entry name" value="Sulfate_transp"/>
    <property type="match status" value="1"/>
</dbReference>
<accession>A0A8S1QBE6</accession>
<keyword evidence="8" id="KW-1185">Reference proteome</keyword>
<dbReference type="AlphaFoldDB" id="A0A8S1QBE6"/>
<feature type="transmembrane region" description="Helical" evidence="5">
    <location>
        <begin position="398"/>
        <end position="417"/>
    </location>
</feature>
<evidence type="ECO:0000256" key="3">
    <source>
        <dbReference type="ARBA" id="ARBA00022989"/>
    </source>
</evidence>
<dbReference type="OMA" id="ILSHMKW"/>
<dbReference type="EMBL" id="CAJJDM010000152">
    <property type="protein sequence ID" value="CAD8111680.1"/>
    <property type="molecule type" value="Genomic_DNA"/>
</dbReference>
<organism evidence="7 8">
    <name type="scientific">Paramecium primaurelia</name>
    <dbReference type="NCBI Taxonomy" id="5886"/>
    <lineage>
        <taxon>Eukaryota</taxon>
        <taxon>Sar</taxon>
        <taxon>Alveolata</taxon>
        <taxon>Ciliophora</taxon>
        <taxon>Intramacronucleata</taxon>
        <taxon>Oligohymenophorea</taxon>
        <taxon>Peniculida</taxon>
        <taxon>Parameciidae</taxon>
        <taxon>Paramecium</taxon>
    </lineage>
</organism>
<keyword evidence="4 5" id="KW-0472">Membrane</keyword>
<evidence type="ECO:0000256" key="1">
    <source>
        <dbReference type="ARBA" id="ARBA00004141"/>
    </source>
</evidence>
<feature type="transmembrane region" description="Helical" evidence="5">
    <location>
        <begin position="293"/>
        <end position="312"/>
    </location>
</feature>
<evidence type="ECO:0000313" key="8">
    <source>
        <dbReference type="Proteomes" id="UP000688137"/>
    </source>
</evidence>
<feature type="domain" description="SLC26A/SulP transporter" evidence="6">
    <location>
        <begin position="71"/>
        <end position="425"/>
    </location>
</feature>
<proteinExistence type="predicted"/>
<keyword evidence="2 5" id="KW-0812">Transmembrane</keyword>
<dbReference type="GO" id="GO:0055085">
    <property type="term" value="P:transmembrane transport"/>
    <property type="evidence" value="ECO:0007669"/>
    <property type="project" value="InterPro"/>
</dbReference>